<accession>A0A0F9D1L1</accession>
<protein>
    <submittedName>
        <fullName evidence="1">Uncharacterized protein</fullName>
    </submittedName>
</protein>
<feature type="non-terminal residue" evidence="1">
    <location>
        <position position="179"/>
    </location>
</feature>
<reference evidence="1" key="1">
    <citation type="journal article" date="2015" name="Nature">
        <title>Complex archaea that bridge the gap between prokaryotes and eukaryotes.</title>
        <authorList>
            <person name="Spang A."/>
            <person name="Saw J.H."/>
            <person name="Jorgensen S.L."/>
            <person name="Zaremba-Niedzwiedzka K."/>
            <person name="Martijn J."/>
            <person name="Lind A.E."/>
            <person name="van Eijk R."/>
            <person name="Schleper C."/>
            <person name="Guy L."/>
            <person name="Ettema T.J."/>
        </authorList>
    </citation>
    <scope>NUCLEOTIDE SEQUENCE</scope>
</reference>
<comment type="caution">
    <text evidence="1">The sequence shown here is derived from an EMBL/GenBank/DDBJ whole genome shotgun (WGS) entry which is preliminary data.</text>
</comment>
<proteinExistence type="predicted"/>
<evidence type="ECO:0000313" key="1">
    <source>
        <dbReference type="EMBL" id="KKL47636.1"/>
    </source>
</evidence>
<dbReference type="EMBL" id="LAZR01033596">
    <property type="protein sequence ID" value="KKL47636.1"/>
    <property type="molecule type" value="Genomic_DNA"/>
</dbReference>
<organism evidence="1">
    <name type="scientific">marine sediment metagenome</name>
    <dbReference type="NCBI Taxonomy" id="412755"/>
    <lineage>
        <taxon>unclassified sequences</taxon>
        <taxon>metagenomes</taxon>
        <taxon>ecological metagenomes</taxon>
    </lineage>
</organism>
<dbReference type="AlphaFoldDB" id="A0A0F9D1L1"/>
<name>A0A0F9D1L1_9ZZZZ</name>
<sequence length="179" mass="20175">MKEGDRVKVIRTSTVCRKGCQTSVGCKFLDMEGVIYKTDYMGKDHIYVREFLPEDKAKGCSGFLETDLQIIPPIVQYLPLESIKVGDYVRLADKLSDRMSADIGALAVVRSLPYMGKNGRRLISVDWIDNDLRHRQVSGGYSLKKFEVLNMKVNKILTAVEQINLALDDLKNGEVDDIT</sequence>
<gene>
    <name evidence="1" type="ORF">LCGC14_2333590</name>
</gene>